<feature type="chain" id="PRO_5036950359" evidence="6">
    <location>
        <begin position="29"/>
        <end position="534"/>
    </location>
</feature>
<keyword evidence="6" id="KW-0732">Signal</keyword>
<feature type="domain" description="PBP" evidence="7">
    <location>
        <begin position="32"/>
        <end position="345"/>
    </location>
</feature>
<keyword evidence="5" id="KW-0472">Membrane</keyword>
<feature type="signal peptide" evidence="6">
    <location>
        <begin position="1"/>
        <end position="28"/>
    </location>
</feature>
<dbReference type="RefSeq" id="WP_203853761.1">
    <property type="nucleotide sequence ID" value="NZ_BAAAVW010000038.1"/>
</dbReference>
<dbReference type="InterPro" id="IPR050962">
    <property type="entry name" value="Phosphate-bind_PstS"/>
</dbReference>
<organism evidence="8 9">
    <name type="scientific">Dactylosporangium siamense</name>
    <dbReference type="NCBI Taxonomy" id="685454"/>
    <lineage>
        <taxon>Bacteria</taxon>
        <taxon>Bacillati</taxon>
        <taxon>Actinomycetota</taxon>
        <taxon>Actinomycetes</taxon>
        <taxon>Micromonosporales</taxon>
        <taxon>Micromonosporaceae</taxon>
        <taxon>Dactylosporangium</taxon>
    </lineage>
</organism>
<feature type="region of interest" description="Disordered" evidence="4">
    <location>
        <begin position="375"/>
        <end position="482"/>
    </location>
</feature>
<dbReference type="InterPro" id="IPR024370">
    <property type="entry name" value="PBP_domain"/>
</dbReference>
<dbReference type="Pfam" id="PF12849">
    <property type="entry name" value="PBP_like_2"/>
    <property type="match status" value="1"/>
</dbReference>
<comment type="caution">
    <text evidence="8">The sequence shown here is derived from an EMBL/GenBank/DDBJ whole genome shotgun (WGS) entry which is preliminary data.</text>
</comment>
<evidence type="ECO:0000313" key="8">
    <source>
        <dbReference type="EMBL" id="GIG52160.1"/>
    </source>
</evidence>
<reference evidence="8" key="1">
    <citation type="submission" date="2021-01" db="EMBL/GenBank/DDBJ databases">
        <title>Whole genome shotgun sequence of Dactylosporangium siamense NBRC 106093.</title>
        <authorList>
            <person name="Komaki H."/>
            <person name="Tamura T."/>
        </authorList>
    </citation>
    <scope>NUCLEOTIDE SEQUENCE</scope>
    <source>
        <strain evidence="8">NBRC 106093</strain>
    </source>
</reference>
<gene>
    <name evidence="8" type="primary">pstS_2</name>
    <name evidence="8" type="ORF">Dsi01nite_102010</name>
</gene>
<dbReference type="NCBIfam" id="TIGR00975">
    <property type="entry name" value="3a0107s03"/>
    <property type="match status" value="1"/>
</dbReference>
<keyword evidence="3" id="KW-0592">Phosphate transport</keyword>
<sequence length="534" mass="55935">MKLSPWRRALLAMSSLLIALGLPAPAMAVYAPNYVPINGAGSTWAANAINQWISAVHQNSIRVDYSAGGSSDGRQRFLQKTVDFAASDIPFQQRPTDGSSPENPAPGSYAYMPIVAGGTSFMYNLKIAGRQVTNLRLSGEVLAKIFTGGITRWDDAAIKADNPGLTMPAVKVVPVIRSDGSGSSAQFSLWMQAAYPQIWSSFCSSRGCGNGAASFWPSFSGAISKSGDLGVASHVAQTYSEGAIGYVQYSYAKNASFPVVKMLNAAGYYVEPTPLNVAVALQKAEIESNPDPAVYLTQNLRNVYTYTDPRVYPMSSYSYFILPTVVSGNFSEAKGATLAAFSTYFECEGQQQAPDLGYSPLPRNLVEASFKQIEKIPGAPKGGRPPLESCNNPTFTADGHNRLADIAPQPQACDKKGPAQCTKGTGGKQNQDTPVNQAAAAANNSGAGTGTANPSGGASAGPAPSLSYDPLTDQYVGAGNGRGGGDPNVAAVPIAMPSGTGWSGSQTLMLIAGLITLALVLGPGIVSWMLRRRQ</sequence>
<proteinExistence type="inferred from homology"/>
<evidence type="ECO:0000256" key="5">
    <source>
        <dbReference type="SAM" id="Phobius"/>
    </source>
</evidence>
<evidence type="ECO:0000256" key="6">
    <source>
        <dbReference type="SAM" id="SignalP"/>
    </source>
</evidence>
<dbReference type="InterPro" id="IPR005673">
    <property type="entry name" value="ABC_phos-bd_PstS"/>
</dbReference>
<keyword evidence="9" id="KW-1185">Reference proteome</keyword>
<keyword evidence="5" id="KW-1133">Transmembrane helix</keyword>
<accession>A0A919Q1H7</accession>
<evidence type="ECO:0000256" key="4">
    <source>
        <dbReference type="SAM" id="MobiDB-lite"/>
    </source>
</evidence>
<dbReference type="CDD" id="cd13565">
    <property type="entry name" value="PBP2_PstS"/>
    <property type="match status" value="1"/>
</dbReference>
<evidence type="ECO:0000256" key="2">
    <source>
        <dbReference type="ARBA" id="ARBA00022448"/>
    </source>
</evidence>
<dbReference type="Gene3D" id="3.40.190.10">
    <property type="entry name" value="Periplasmic binding protein-like II"/>
    <property type="match status" value="2"/>
</dbReference>
<dbReference type="PANTHER" id="PTHR42996:SF1">
    <property type="entry name" value="PHOSPHATE-BINDING PROTEIN PSTS"/>
    <property type="match status" value="1"/>
</dbReference>
<dbReference type="GO" id="GO:0043190">
    <property type="term" value="C:ATP-binding cassette (ABC) transporter complex"/>
    <property type="evidence" value="ECO:0007669"/>
    <property type="project" value="InterPro"/>
</dbReference>
<dbReference type="GO" id="GO:0035435">
    <property type="term" value="P:phosphate ion transmembrane transport"/>
    <property type="evidence" value="ECO:0007669"/>
    <property type="project" value="InterPro"/>
</dbReference>
<evidence type="ECO:0000259" key="7">
    <source>
        <dbReference type="Pfam" id="PF12849"/>
    </source>
</evidence>
<evidence type="ECO:0000256" key="3">
    <source>
        <dbReference type="ARBA" id="ARBA00022592"/>
    </source>
</evidence>
<protein>
    <submittedName>
        <fullName evidence="8">Phosphate ABC transporter substrate-binding protein PstS</fullName>
    </submittedName>
</protein>
<dbReference type="AlphaFoldDB" id="A0A919Q1H7"/>
<dbReference type="PANTHER" id="PTHR42996">
    <property type="entry name" value="PHOSPHATE-BINDING PROTEIN PSTS"/>
    <property type="match status" value="1"/>
</dbReference>
<evidence type="ECO:0000256" key="1">
    <source>
        <dbReference type="ARBA" id="ARBA00008725"/>
    </source>
</evidence>
<dbReference type="EMBL" id="BONQ01000172">
    <property type="protein sequence ID" value="GIG52160.1"/>
    <property type="molecule type" value="Genomic_DNA"/>
</dbReference>
<comment type="similarity">
    <text evidence="1">Belongs to the PstS family.</text>
</comment>
<keyword evidence="5" id="KW-0812">Transmembrane</keyword>
<evidence type="ECO:0000313" key="9">
    <source>
        <dbReference type="Proteomes" id="UP000660611"/>
    </source>
</evidence>
<dbReference type="GO" id="GO:0042301">
    <property type="term" value="F:phosphate ion binding"/>
    <property type="evidence" value="ECO:0007669"/>
    <property type="project" value="InterPro"/>
</dbReference>
<keyword evidence="2" id="KW-0813">Transport</keyword>
<dbReference type="Proteomes" id="UP000660611">
    <property type="component" value="Unassembled WGS sequence"/>
</dbReference>
<name>A0A919Q1H7_9ACTN</name>
<feature type="compositionally biased region" description="Low complexity" evidence="4">
    <location>
        <begin position="438"/>
        <end position="467"/>
    </location>
</feature>
<dbReference type="SUPFAM" id="SSF53850">
    <property type="entry name" value="Periplasmic binding protein-like II"/>
    <property type="match status" value="1"/>
</dbReference>
<feature type="transmembrane region" description="Helical" evidence="5">
    <location>
        <begin position="508"/>
        <end position="530"/>
    </location>
</feature>